<evidence type="ECO:0000313" key="2">
    <source>
        <dbReference type="EMBL" id="MEJ8815851.1"/>
    </source>
</evidence>
<accession>A0ABU8VR83</accession>
<comment type="caution">
    <text evidence="2">The sequence shown here is derived from an EMBL/GenBank/DDBJ whole genome shotgun (WGS) entry which is preliminary data.</text>
</comment>
<proteinExistence type="predicted"/>
<keyword evidence="1" id="KW-1133">Transmembrane helix</keyword>
<reference evidence="2 3" key="1">
    <citation type="submission" date="2024-03" db="EMBL/GenBank/DDBJ databases">
        <title>Novel species of the genus Variovorax.</title>
        <authorList>
            <person name="Liu Q."/>
            <person name="Xin Y.-H."/>
        </authorList>
    </citation>
    <scope>NUCLEOTIDE SEQUENCE [LARGE SCALE GENOMIC DNA]</scope>
    <source>
        <strain evidence="2 3">KACC 18899</strain>
    </source>
</reference>
<protein>
    <submittedName>
        <fullName evidence="2">Uncharacterized protein</fullName>
    </submittedName>
</protein>
<dbReference type="RefSeq" id="WP_340361048.1">
    <property type="nucleotide sequence ID" value="NZ_JBBKZU010000025.1"/>
</dbReference>
<keyword evidence="1" id="KW-0812">Transmembrane</keyword>
<name>A0ABU8VR83_9BURK</name>
<feature type="transmembrane region" description="Helical" evidence="1">
    <location>
        <begin position="6"/>
        <end position="39"/>
    </location>
</feature>
<dbReference type="Proteomes" id="UP001365846">
    <property type="component" value="Unassembled WGS sequence"/>
</dbReference>
<sequence length="66" mass="6968">MVRTLFLLFAVLLPVGLVFAFGAWVLLALFGVAAATLLLSTRKARGAEATQGGMLTGYYTTMTGDL</sequence>
<evidence type="ECO:0000313" key="3">
    <source>
        <dbReference type="Proteomes" id="UP001365846"/>
    </source>
</evidence>
<keyword evidence="3" id="KW-1185">Reference proteome</keyword>
<evidence type="ECO:0000256" key="1">
    <source>
        <dbReference type="SAM" id="Phobius"/>
    </source>
</evidence>
<gene>
    <name evidence="2" type="ORF">WKW77_32645</name>
</gene>
<organism evidence="2 3">
    <name type="scientific">Variovorax ureilyticus</name>
    <dbReference type="NCBI Taxonomy" id="1836198"/>
    <lineage>
        <taxon>Bacteria</taxon>
        <taxon>Pseudomonadati</taxon>
        <taxon>Pseudomonadota</taxon>
        <taxon>Betaproteobacteria</taxon>
        <taxon>Burkholderiales</taxon>
        <taxon>Comamonadaceae</taxon>
        <taxon>Variovorax</taxon>
    </lineage>
</organism>
<dbReference type="EMBL" id="JBBKZU010000025">
    <property type="protein sequence ID" value="MEJ8815851.1"/>
    <property type="molecule type" value="Genomic_DNA"/>
</dbReference>
<keyword evidence="1" id="KW-0472">Membrane</keyword>